<evidence type="ECO:0000259" key="2">
    <source>
        <dbReference type="PROSITE" id="PS51819"/>
    </source>
</evidence>
<name>A0A6J7EFA9_9ZZZZ</name>
<dbReference type="InterPro" id="IPR051785">
    <property type="entry name" value="MMCE/EMCE_epimerase"/>
</dbReference>
<feature type="domain" description="VOC" evidence="2">
    <location>
        <begin position="10"/>
        <end position="149"/>
    </location>
</feature>
<dbReference type="GO" id="GO:0004493">
    <property type="term" value="F:methylmalonyl-CoA epimerase activity"/>
    <property type="evidence" value="ECO:0007669"/>
    <property type="project" value="TreeGrafter"/>
</dbReference>
<reference evidence="3" key="1">
    <citation type="submission" date="2020-05" db="EMBL/GenBank/DDBJ databases">
        <authorList>
            <person name="Chiriac C."/>
            <person name="Salcher M."/>
            <person name="Ghai R."/>
            <person name="Kavagutti S V."/>
        </authorList>
    </citation>
    <scope>NUCLEOTIDE SEQUENCE</scope>
</reference>
<dbReference type="PANTHER" id="PTHR43048:SF3">
    <property type="entry name" value="METHYLMALONYL-COA EPIMERASE, MITOCHONDRIAL"/>
    <property type="match status" value="1"/>
</dbReference>
<proteinExistence type="predicted"/>
<evidence type="ECO:0000256" key="1">
    <source>
        <dbReference type="ARBA" id="ARBA00022723"/>
    </source>
</evidence>
<keyword evidence="1" id="KW-0479">Metal-binding</keyword>
<dbReference type="GO" id="GO:0046491">
    <property type="term" value="P:L-methylmalonyl-CoA metabolic process"/>
    <property type="evidence" value="ECO:0007669"/>
    <property type="project" value="TreeGrafter"/>
</dbReference>
<dbReference type="PANTHER" id="PTHR43048">
    <property type="entry name" value="METHYLMALONYL-COA EPIMERASE"/>
    <property type="match status" value="1"/>
</dbReference>
<dbReference type="InterPro" id="IPR029068">
    <property type="entry name" value="Glyas_Bleomycin-R_OHBP_Dase"/>
</dbReference>
<gene>
    <name evidence="3" type="ORF">UFOPK3376_01467</name>
</gene>
<organism evidence="3">
    <name type="scientific">freshwater metagenome</name>
    <dbReference type="NCBI Taxonomy" id="449393"/>
    <lineage>
        <taxon>unclassified sequences</taxon>
        <taxon>metagenomes</taxon>
        <taxon>ecological metagenomes</taxon>
    </lineage>
</organism>
<dbReference type="PROSITE" id="PS51819">
    <property type="entry name" value="VOC"/>
    <property type="match status" value="1"/>
</dbReference>
<sequence>MSSDAAAQVAPSHFGLCVTDLERSLRFYCDGLGFAKAEGYTLDDTMLPALARSLEVGSPVAVTSQFITLGSMKIELLHYANPAVFGTPSASRGQIGFTHLSFFVDDVDASAARLVALGGTIIEATRANLGIEVVFLADPDGARVELMSPMPRPSTAS</sequence>
<dbReference type="EMBL" id="CAFBLP010000033">
    <property type="protein sequence ID" value="CAB4880408.1"/>
    <property type="molecule type" value="Genomic_DNA"/>
</dbReference>
<dbReference type="InterPro" id="IPR037523">
    <property type="entry name" value="VOC_core"/>
</dbReference>
<dbReference type="AlphaFoldDB" id="A0A6J7EFA9"/>
<accession>A0A6J7EFA9</accession>
<dbReference type="InterPro" id="IPR004360">
    <property type="entry name" value="Glyas_Fos-R_dOase_dom"/>
</dbReference>
<protein>
    <submittedName>
        <fullName evidence="3">Unannotated protein</fullName>
    </submittedName>
</protein>
<evidence type="ECO:0000313" key="3">
    <source>
        <dbReference type="EMBL" id="CAB4880408.1"/>
    </source>
</evidence>
<dbReference type="SUPFAM" id="SSF54593">
    <property type="entry name" value="Glyoxalase/Bleomycin resistance protein/Dihydroxybiphenyl dioxygenase"/>
    <property type="match status" value="1"/>
</dbReference>
<dbReference type="Pfam" id="PF00903">
    <property type="entry name" value="Glyoxalase"/>
    <property type="match status" value="1"/>
</dbReference>
<dbReference type="GO" id="GO:0046872">
    <property type="term" value="F:metal ion binding"/>
    <property type="evidence" value="ECO:0007669"/>
    <property type="project" value="UniProtKB-KW"/>
</dbReference>
<dbReference type="Gene3D" id="3.10.180.10">
    <property type="entry name" value="2,3-Dihydroxybiphenyl 1,2-Dioxygenase, domain 1"/>
    <property type="match status" value="1"/>
</dbReference>